<feature type="region of interest" description="Disordered" evidence="2">
    <location>
        <begin position="916"/>
        <end position="946"/>
    </location>
</feature>
<feature type="region of interest" description="Disordered" evidence="2">
    <location>
        <begin position="88"/>
        <end position="115"/>
    </location>
</feature>
<sequence length="946" mass="104854">MNRRGRPAKEDSVGSIIHDDPVSSVVGDRQITASQDGSRAFAEIVNVVKPTPRRRVEDLEETDPRLAGWTPLDGARAEELRAMAATVSASEIPGEEDAAEVEEEEETVAGAKRKRYPSSDRYRQFLVMHREHAYLMRAKRLGRGHEMDGLERTAKGGLAVPCWACPREGLNLPEGWRDVGDKQEFLYMLILATDANFRLKNRFRRNEKNDPALGKGLGYFVHSAAYKRHLLEYISEKDVSHCVAFAAMKQRDTKVTTGLRVSGVGGVACARHGVIRAQGMGDLQKGERYANMDYIVLATLEGENILHVTVSYDIACQWQVLLPVRAQKIRDRGDLTTDLSQIKMQFALPVWHASAHETLMERGIERVWSQLNPLGWSTKEMSEGSRHDALEDKIDHMNWEKNIGEGKTLMRKLIVARAECASQKEELQELSKNVSGDTLKEWNAALQAWRKDRTRPNPMLVDGGAKAGPSEKEVLAELKAAEVADVVAGRAPVIEGGKMTAAGFIKLGLTIEEGQRRIRAELKNSVLASATRSSAIEEQRFSLLKKLRREREKPGADGKPVEVKVEDENLLFPLDLSKEERNRICSRAVVQAERRLRLGQCADALSVLRACLHTQAHLIHWRNANSAGQRAATRSVTLLARLGERIARIAMKYRRAYDVLRAMAPDGKVEGGFQELKDTDINSRSGVENDVVSIKKLRAAETVRGSRNEPTKGTINASISWIWTIGGRATELELHDSVRVDWTKCKNRRDQWTEEVELLREEMKRVMRSLATVQRQWEAMATSRVDGDAALRGGLNAYALKQAALHASIGRSFFGGWNKTVAGAGEEIMGSAPGLFQRLLDGGAEEVVGPGEGDAVVEGDEQQADDKESNGADADEHGWKGSRVARREASRAVDVVEAVGLLAEDRGAGGRVCRLQGAQERRRREQAGPVTPRRRKAHQAGRVGGV</sequence>
<keyword evidence="1" id="KW-0175">Coiled coil</keyword>
<dbReference type="AlphaFoldDB" id="A0A8H6RWD7"/>
<dbReference type="InterPro" id="IPR040521">
    <property type="entry name" value="KDZ"/>
</dbReference>
<proteinExistence type="predicted"/>
<feature type="compositionally biased region" description="Acidic residues" evidence="2">
    <location>
        <begin position="93"/>
        <end position="107"/>
    </location>
</feature>
<name>A0A8H6RWD7_MYCCL</name>
<dbReference type="OrthoDB" id="2804062at2759"/>
<accession>A0A8H6RWD7</accession>
<feature type="compositionally biased region" description="Basic and acidic residues" evidence="2">
    <location>
        <begin position="864"/>
        <end position="884"/>
    </location>
</feature>
<evidence type="ECO:0000313" key="3">
    <source>
        <dbReference type="EMBL" id="KAF7288126.1"/>
    </source>
</evidence>
<feature type="region of interest" description="Disordered" evidence="2">
    <location>
        <begin position="1"/>
        <end position="26"/>
    </location>
</feature>
<reference evidence="3" key="1">
    <citation type="submission" date="2020-05" db="EMBL/GenBank/DDBJ databases">
        <title>Mycena genomes resolve the evolution of fungal bioluminescence.</title>
        <authorList>
            <person name="Tsai I.J."/>
        </authorList>
    </citation>
    <scope>NUCLEOTIDE SEQUENCE</scope>
    <source>
        <strain evidence="3">110903Hualien_Pintung</strain>
    </source>
</reference>
<keyword evidence="4" id="KW-1185">Reference proteome</keyword>
<dbReference type="Proteomes" id="UP000613580">
    <property type="component" value="Unassembled WGS sequence"/>
</dbReference>
<gene>
    <name evidence="3" type="ORF">HMN09_01425600</name>
</gene>
<feature type="region of interest" description="Disordered" evidence="2">
    <location>
        <begin position="847"/>
        <end position="884"/>
    </location>
</feature>
<evidence type="ECO:0000313" key="4">
    <source>
        <dbReference type="Proteomes" id="UP000613580"/>
    </source>
</evidence>
<dbReference type="EMBL" id="JACAZE010000055">
    <property type="protein sequence ID" value="KAF7288126.1"/>
    <property type="molecule type" value="Genomic_DNA"/>
</dbReference>
<protein>
    <submittedName>
        <fullName evidence="3">CxC2 domain-containing protein</fullName>
    </submittedName>
</protein>
<dbReference type="PANTHER" id="PTHR33104">
    <property type="entry name" value="SI:DKEY-29D5.2"/>
    <property type="match status" value="1"/>
</dbReference>
<evidence type="ECO:0000256" key="2">
    <source>
        <dbReference type="SAM" id="MobiDB-lite"/>
    </source>
</evidence>
<organism evidence="3 4">
    <name type="scientific">Mycena chlorophos</name>
    <name type="common">Agaric fungus</name>
    <name type="synonym">Agaricus chlorophos</name>
    <dbReference type="NCBI Taxonomy" id="658473"/>
    <lineage>
        <taxon>Eukaryota</taxon>
        <taxon>Fungi</taxon>
        <taxon>Dikarya</taxon>
        <taxon>Basidiomycota</taxon>
        <taxon>Agaricomycotina</taxon>
        <taxon>Agaricomycetes</taxon>
        <taxon>Agaricomycetidae</taxon>
        <taxon>Agaricales</taxon>
        <taxon>Marasmiineae</taxon>
        <taxon>Mycenaceae</taxon>
        <taxon>Mycena</taxon>
    </lineage>
</organism>
<evidence type="ECO:0000256" key="1">
    <source>
        <dbReference type="SAM" id="Coils"/>
    </source>
</evidence>
<comment type="caution">
    <text evidence="3">The sequence shown here is derived from an EMBL/GenBank/DDBJ whole genome shotgun (WGS) entry which is preliminary data.</text>
</comment>
<dbReference type="Pfam" id="PF18758">
    <property type="entry name" value="KDZ"/>
    <property type="match status" value="1"/>
</dbReference>
<feature type="compositionally biased region" description="Basic and acidic residues" evidence="2">
    <location>
        <begin position="7"/>
        <end position="21"/>
    </location>
</feature>
<feature type="coiled-coil region" evidence="1">
    <location>
        <begin position="749"/>
        <end position="776"/>
    </location>
</feature>
<dbReference type="PANTHER" id="PTHR33104:SF2">
    <property type="entry name" value="CXC3 LIKE CYSTEINE CLUSTER DOMAIN-CONTAINING PROTEIN"/>
    <property type="match status" value="1"/>
</dbReference>